<dbReference type="Pfam" id="PF20613">
    <property type="entry name" value="HipA_2"/>
    <property type="match status" value="1"/>
</dbReference>
<proteinExistence type="predicted"/>
<dbReference type="STRING" id="623281.SAMN05421747_11310"/>
<evidence type="ECO:0000313" key="3">
    <source>
        <dbReference type="Proteomes" id="UP000199577"/>
    </source>
</evidence>
<feature type="domain" description="HipA-like kinase" evidence="1">
    <location>
        <begin position="57"/>
        <end position="266"/>
    </location>
</feature>
<gene>
    <name evidence="2" type="ORF">SAMN05421747_11310</name>
</gene>
<keyword evidence="3" id="KW-1185">Reference proteome</keyword>
<sequence>MQYPPSGFQFARTDGYVLNGALAKTEMYVLFVYQRQVGYVWRVDKTLRTVQVTRYVTPLREGGSLPAIAEADDGFLYALKFRGAGQGPKALIAELIGGEIARTLGLRVPEIVFAQLDEAFGRTEPDEEIQDLLRASTGLNLALHYLSGAITFDPVVTAVDPAVASRIVWLDCLITNVDRTVRNTNMLMWHKELWLIDHGASLYFHHTWDNWREQAAKPFMQIKEHVLLPWASALDEADALSRSLLTAERIGAIVDLVPDEWLVDMEGLSPQEARAVYKAFLEIRIAGSAVFVKEAQHARSSAV</sequence>
<organism evidence="2 3">
    <name type="scientific">Parapedobacter composti</name>
    <dbReference type="NCBI Taxonomy" id="623281"/>
    <lineage>
        <taxon>Bacteria</taxon>
        <taxon>Pseudomonadati</taxon>
        <taxon>Bacteroidota</taxon>
        <taxon>Sphingobacteriia</taxon>
        <taxon>Sphingobacteriales</taxon>
        <taxon>Sphingobacteriaceae</taxon>
        <taxon>Parapedobacter</taxon>
    </lineage>
</organism>
<protein>
    <recommendedName>
        <fullName evidence="1">HipA-like kinase domain-containing protein</fullName>
    </recommendedName>
</protein>
<dbReference type="InterPro" id="IPR046748">
    <property type="entry name" value="HipA_2"/>
</dbReference>
<accession>A0A1I1JRJ8</accession>
<dbReference type="EMBL" id="FOLL01000013">
    <property type="protein sequence ID" value="SFC51184.1"/>
    <property type="molecule type" value="Genomic_DNA"/>
</dbReference>
<name>A0A1I1JRJ8_9SPHI</name>
<evidence type="ECO:0000313" key="2">
    <source>
        <dbReference type="EMBL" id="SFC51184.1"/>
    </source>
</evidence>
<dbReference type="Proteomes" id="UP000199577">
    <property type="component" value="Unassembled WGS sequence"/>
</dbReference>
<evidence type="ECO:0000259" key="1">
    <source>
        <dbReference type="Pfam" id="PF20613"/>
    </source>
</evidence>
<dbReference type="AlphaFoldDB" id="A0A1I1JRJ8"/>
<reference evidence="2 3" key="1">
    <citation type="submission" date="2016-10" db="EMBL/GenBank/DDBJ databases">
        <authorList>
            <person name="de Groot N.N."/>
        </authorList>
    </citation>
    <scope>NUCLEOTIDE SEQUENCE [LARGE SCALE GENOMIC DNA]</scope>
    <source>
        <strain evidence="2 3">DSM 22900</strain>
    </source>
</reference>